<dbReference type="Gene3D" id="3.40.50.300">
    <property type="entry name" value="P-loop containing nucleotide triphosphate hydrolases"/>
    <property type="match status" value="1"/>
</dbReference>
<evidence type="ECO:0000256" key="4">
    <source>
        <dbReference type="ARBA" id="ARBA00022741"/>
    </source>
</evidence>
<keyword evidence="5" id="KW-0067">ATP-binding</keyword>
<evidence type="ECO:0000256" key="2">
    <source>
        <dbReference type="ARBA" id="ARBA00008959"/>
    </source>
</evidence>
<dbReference type="GO" id="GO:0017116">
    <property type="term" value="F:single-stranded DNA helicase activity"/>
    <property type="evidence" value="ECO:0007669"/>
    <property type="project" value="TreeGrafter"/>
</dbReference>
<dbReference type="Gene3D" id="1.20.272.10">
    <property type="match status" value="1"/>
</dbReference>
<dbReference type="InterPro" id="IPR003593">
    <property type="entry name" value="AAA+_ATPase"/>
</dbReference>
<comment type="similarity">
    <text evidence="2">Belongs to the AAA ATPase family. RarA/MGS1/WRNIP1 subfamily.</text>
</comment>
<dbReference type="Pfam" id="PF00004">
    <property type="entry name" value="AAA"/>
    <property type="match status" value="1"/>
</dbReference>
<keyword evidence="3" id="KW-0235">DNA replication</keyword>
<dbReference type="InterPro" id="IPR008921">
    <property type="entry name" value="DNA_pol3_clamp-load_cplx_C"/>
</dbReference>
<feature type="domain" description="AAA+ ATPase" evidence="6">
    <location>
        <begin position="49"/>
        <end position="166"/>
    </location>
</feature>
<proteinExistence type="inferred from homology"/>
<dbReference type="SUPFAM" id="SSF48019">
    <property type="entry name" value="post-AAA+ oligomerization domain-like"/>
    <property type="match status" value="1"/>
</dbReference>
<organism evidence="7 8">
    <name type="scientific">Candidatus Desantisbacteria bacterium CG1_02_38_46</name>
    <dbReference type="NCBI Taxonomy" id="1817893"/>
    <lineage>
        <taxon>Bacteria</taxon>
        <taxon>Candidatus Desantisiibacteriota</taxon>
    </lineage>
</organism>
<evidence type="ECO:0000313" key="7">
    <source>
        <dbReference type="EMBL" id="OIN98222.1"/>
    </source>
</evidence>
<dbReference type="SUPFAM" id="SSF52540">
    <property type="entry name" value="P-loop containing nucleoside triphosphate hydrolases"/>
    <property type="match status" value="1"/>
</dbReference>
<dbReference type="FunFam" id="3.40.50.300:FF:000137">
    <property type="entry name" value="Replication-associated recombination protein A"/>
    <property type="match status" value="1"/>
</dbReference>
<evidence type="ECO:0000313" key="8">
    <source>
        <dbReference type="Proteomes" id="UP000182278"/>
    </source>
</evidence>
<dbReference type="PANTHER" id="PTHR13779">
    <property type="entry name" value="WERNER HELICASE-INTERACTING PROTEIN 1 FAMILY MEMBER"/>
    <property type="match status" value="1"/>
</dbReference>
<dbReference type="AlphaFoldDB" id="A0A1J4SJJ7"/>
<comment type="caution">
    <text evidence="7">The sequence shown here is derived from an EMBL/GenBank/DDBJ whole genome shotgun (WGS) entry which is preliminary data.</text>
</comment>
<dbReference type="InterPro" id="IPR032423">
    <property type="entry name" value="AAA_assoc_2"/>
</dbReference>
<reference evidence="7 8" key="1">
    <citation type="journal article" date="2016" name="Environ. Microbiol.">
        <title>Genomic resolution of a cold subsurface aquifer community provides metabolic insights for novel microbes adapted to high CO concentrations.</title>
        <authorList>
            <person name="Probst A.J."/>
            <person name="Castelle C.J."/>
            <person name="Singh A."/>
            <person name="Brown C.T."/>
            <person name="Anantharaman K."/>
            <person name="Sharon I."/>
            <person name="Hug L.A."/>
            <person name="Burstein D."/>
            <person name="Emerson J.B."/>
            <person name="Thomas B.C."/>
            <person name="Banfield J.F."/>
        </authorList>
    </citation>
    <scope>NUCLEOTIDE SEQUENCE [LARGE SCALE GENOMIC DNA]</scope>
    <source>
        <strain evidence="7">CG1_02_38_46</strain>
    </source>
</reference>
<dbReference type="FunFam" id="1.20.272.10:FF:000001">
    <property type="entry name" value="Putative AAA family ATPase"/>
    <property type="match status" value="1"/>
</dbReference>
<dbReference type="InterPro" id="IPR003959">
    <property type="entry name" value="ATPase_AAA_core"/>
</dbReference>
<dbReference type="GO" id="GO:0005524">
    <property type="term" value="F:ATP binding"/>
    <property type="evidence" value="ECO:0007669"/>
    <property type="project" value="UniProtKB-KW"/>
</dbReference>
<dbReference type="GO" id="GO:0016887">
    <property type="term" value="F:ATP hydrolysis activity"/>
    <property type="evidence" value="ECO:0007669"/>
    <property type="project" value="InterPro"/>
</dbReference>
<dbReference type="SMART" id="SM00382">
    <property type="entry name" value="AAA"/>
    <property type="match status" value="1"/>
</dbReference>
<dbReference type="Gene3D" id="1.10.3710.10">
    <property type="entry name" value="DNA polymerase III clamp loader subunits, C-terminal domain"/>
    <property type="match status" value="1"/>
</dbReference>
<dbReference type="GO" id="GO:0000731">
    <property type="term" value="P:DNA synthesis involved in DNA repair"/>
    <property type="evidence" value="ECO:0007669"/>
    <property type="project" value="TreeGrafter"/>
</dbReference>
<evidence type="ECO:0000256" key="3">
    <source>
        <dbReference type="ARBA" id="ARBA00022705"/>
    </source>
</evidence>
<dbReference type="PANTHER" id="PTHR13779:SF7">
    <property type="entry name" value="ATPASE WRNIP1"/>
    <property type="match status" value="1"/>
</dbReference>
<dbReference type="InterPro" id="IPR027417">
    <property type="entry name" value="P-loop_NTPase"/>
</dbReference>
<name>A0A1J4SJJ7_9BACT</name>
<dbReference type="InterPro" id="IPR051314">
    <property type="entry name" value="AAA_ATPase_RarA/MGS1/WRNIP1"/>
</dbReference>
<dbReference type="GO" id="GO:0008047">
    <property type="term" value="F:enzyme activator activity"/>
    <property type="evidence" value="ECO:0007669"/>
    <property type="project" value="TreeGrafter"/>
</dbReference>
<evidence type="ECO:0000256" key="1">
    <source>
        <dbReference type="ARBA" id="ARBA00002393"/>
    </source>
</evidence>
<accession>A0A1J4SJJ7</accession>
<dbReference type="Pfam" id="PF16193">
    <property type="entry name" value="AAA_assoc_2"/>
    <property type="match status" value="1"/>
</dbReference>
<dbReference type="STRING" id="1817893.AUJ66_01310"/>
<evidence type="ECO:0000259" key="6">
    <source>
        <dbReference type="SMART" id="SM00382"/>
    </source>
</evidence>
<keyword evidence="4" id="KW-0547">Nucleotide-binding</keyword>
<dbReference type="EMBL" id="MNUO01000019">
    <property type="protein sequence ID" value="OIN98222.1"/>
    <property type="molecule type" value="Genomic_DNA"/>
</dbReference>
<dbReference type="CDD" id="cd00009">
    <property type="entry name" value="AAA"/>
    <property type="match status" value="1"/>
</dbReference>
<evidence type="ECO:0000256" key="5">
    <source>
        <dbReference type="ARBA" id="ARBA00022840"/>
    </source>
</evidence>
<dbReference type="Proteomes" id="UP000182278">
    <property type="component" value="Unassembled WGS sequence"/>
</dbReference>
<comment type="function">
    <text evidence="1">DNA-dependent ATPase that plays important roles in cellular responses to stalled DNA replication processes.</text>
</comment>
<dbReference type="GO" id="GO:0006261">
    <property type="term" value="P:DNA-templated DNA replication"/>
    <property type="evidence" value="ECO:0007669"/>
    <property type="project" value="TreeGrafter"/>
</dbReference>
<dbReference type="Gene3D" id="1.10.8.60">
    <property type="match status" value="1"/>
</dbReference>
<dbReference type="CDD" id="cd18139">
    <property type="entry name" value="HLD_clamp_RarA"/>
    <property type="match status" value="1"/>
</dbReference>
<dbReference type="Pfam" id="PF12002">
    <property type="entry name" value="MgsA_C"/>
    <property type="match status" value="1"/>
</dbReference>
<dbReference type="GO" id="GO:0003677">
    <property type="term" value="F:DNA binding"/>
    <property type="evidence" value="ECO:0007669"/>
    <property type="project" value="InterPro"/>
</dbReference>
<gene>
    <name evidence="7" type="ORF">AUJ66_01310</name>
</gene>
<protein>
    <submittedName>
        <fullName evidence="7">AAA family ATPase</fullName>
    </submittedName>
</protein>
<dbReference type="InterPro" id="IPR021886">
    <property type="entry name" value="MgsA_C"/>
</dbReference>
<sequence length="432" mass="48125">MEEKELFLEKKFEEPLATRMKPATLEEFVGQEQILGSGKLLRRAIESDRLSSLIFFGPPGTGKTALAYIIATKTGAHFIRINAVTSGVAEIRDAILEAKRRRSMGQRTILFIDEIHRFNKLQQDALLPDVENGTVILVGTTVENPYFTVSQALISRSQVFEFKVLKYDEIKVILDRAIVDKERGLGKYNVEITSDAMKYLISGADGDARQCLNAFELSVITTKPENGKVKIDLDVMKDSIQKKIVYDRDGDAHYDTISAFIKSMRGSDPDAALYWLAKMLYAGEDPRFIARRVVICASEDVGNADPQALVVASAALQAILFIGMPEAKIPLAQAVVYIATAPKSNASYAAINKALEDVEKEETAEVADHLKVASYKGAEKLGRGGYQYPHDPEIAAKIKSGEIKQEYLGKKKRYYFPLESGYEIEIKKRIRK</sequence>